<dbReference type="InterPro" id="IPR023309">
    <property type="entry name" value="Endo-1-4-beta-glucanase_dom2"/>
</dbReference>
<keyword evidence="4" id="KW-0119">Carbohydrate metabolism</keyword>
<evidence type="ECO:0000259" key="10">
    <source>
        <dbReference type="PROSITE" id="PS51173"/>
    </source>
</evidence>
<dbReference type="SMART" id="SM00637">
    <property type="entry name" value="CBD_II"/>
    <property type="match status" value="1"/>
</dbReference>
<reference evidence="11" key="1">
    <citation type="submission" date="2021-01" db="EMBL/GenBank/DDBJ databases">
        <title>Whole genome shotgun sequence of Rhizocola hellebori NBRC 109834.</title>
        <authorList>
            <person name="Komaki H."/>
            <person name="Tamura T."/>
        </authorList>
    </citation>
    <scope>NUCLEOTIDE SEQUENCE</scope>
    <source>
        <strain evidence="11">NBRC 109834</strain>
    </source>
</reference>
<dbReference type="InterPro" id="IPR001919">
    <property type="entry name" value="CBD2"/>
</dbReference>
<dbReference type="InterPro" id="IPR008965">
    <property type="entry name" value="CBM2/CBM3_carb-bd_dom_sf"/>
</dbReference>
<dbReference type="Proteomes" id="UP000612899">
    <property type="component" value="Unassembled WGS sequence"/>
</dbReference>
<dbReference type="SUPFAM" id="SSF49384">
    <property type="entry name" value="Carbohydrate-binding domain"/>
    <property type="match status" value="1"/>
</dbReference>
<dbReference type="GO" id="GO:0030247">
    <property type="term" value="F:polysaccharide binding"/>
    <property type="evidence" value="ECO:0007669"/>
    <property type="project" value="UniProtKB-UniRule"/>
</dbReference>
<dbReference type="InterPro" id="IPR012291">
    <property type="entry name" value="CBM2_carb-bd_dom_sf"/>
</dbReference>
<keyword evidence="6" id="KW-0624">Polysaccharide degradation</keyword>
<proteinExistence type="predicted"/>
<feature type="signal peptide" evidence="9">
    <location>
        <begin position="1"/>
        <end position="33"/>
    </location>
</feature>
<dbReference type="SUPFAM" id="SSF48208">
    <property type="entry name" value="Six-hairpin glycosidases"/>
    <property type="match status" value="1"/>
</dbReference>
<protein>
    <recommendedName>
        <fullName evidence="10">CBM2 domain-containing protein</fullName>
    </recommendedName>
</protein>
<dbReference type="EMBL" id="BONY01000044">
    <property type="protein sequence ID" value="GIH08034.1"/>
    <property type="molecule type" value="Genomic_DNA"/>
</dbReference>
<dbReference type="InterPro" id="IPR000556">
    <property type="entry name" value="Glyco_hydro_48F"/>
</dbReference>
<dbReference type="GO" id="GO:0030245">
    <property type="term" value="P:cellulose catabolic process"/>
    <property type="evidence" value="ECO:0007669"/>
    <property type="project" value="UniProtKB-KW"/>
</dbReference>
<dbReference type="Gene3D" id="1.50.10.10">
    <property type="match status" value="1"/>
</dbReference>
<feature type="region of interest" description="Disordered" evidence="8">
    <location>
        <begin position="656"/>
        <end position="678"/>
    </location>
</feature>
<feature type="chain" id="PRO_5035300256" description="CBM2 domain-containing protein" evidence="9">
    <location>
        <begin position="34"/>
        <end position="1214"/>
    </location>
</feature>
<evidence type="ECO:0000313" key="12">
    <source>
        <dbReference type="Proteomes" id="UP000612899"/>
    </source>
</evidence>
<dbReference type="Gene3D" id="2.170.160.10">
    <property type="entry name" value="Endo-1,4-beta-glucanase f. Domain 2"/>
    <property type="match status" value="1"/>
</dbReference>
<dbReference type="InterPro" id="IPR008928">
    <property type="entry name" value="6-hairpin_glycosidase_sf"/>
</dbReference>
<organism evidence="11 12">
    <name type="scientific">Rhizocola hellebori</name>
    <dbReference type="NCBI Taxonomy" id="1392758"/>
    <lineage>
        <taxon>Bacteria</taxon>
        <taxon>Bacillati</taxon>
        <taxon>Actinomycetota</taxon>
        <taxon>Actinomycetes</taxon>
        <taxon>Micromonosporales</taxon>
        <taxon>Micromonosporaceae</taxon>
        <taxon>Rhizocola</taxon>
    </lineage>
</organism>
<dbReference type="PRINTS" id="PR00844">
    <property type="entry name" value="GLHYDRLASE48"/>
</dbReference>
<feature type="compositionally biased region" description="Low complexity" evidence="8">
    <location>
        <begin position="665"/>
        <end position="678"/>
    </location>
</feature>
<keyword evidence="12" id="KW-1185">Reference proteome</keyword>
<evidence type="ECO:0000256" key="4">
    <source>
        <dbReference type="ARBA" id="ARBA00023277"/>
    </source>
</evidence>
<evidence type="ECO:0000256" key="6">
    <source>
        <dbReference type="ARBA" id="ARBA00023326"/>
    </source>
</evidence>
<keyword evidence="3" id="KW-0136">Cellulose degradation</keyword>
<dbReference type="PROSITE" id="PS51173">
    <property type="entry name" value="CBM2"/>
    <property type="match status" value="1"/>
</dbReference>
<dbReference type="Pfam" id="PF02011">
    <property type="entry name" value="Glyco_hydro_48"/>
    <property type="match status" value="1"/>
</dbReference>
<feature type="active site" description="Nucleophile" evidence="7">
    <location>
        <position position="791"/>
    </location>
</feature>
<evidence type="ECO:0000256" key="8">
    <source>
        <dbReference type="SAM" id="MobiDB-lite"/>
    </source>
</evidence>
<name>A0A8J3VI29_9ACTN</name>
<dbReference type="Gene3D" id="4.10.870.10">
    <property type="entry name" value="Endo-1,4-beta-glucanase f. Domain 3"/>
    <property type="match status" value="1"/>
</dbReference>
<feature type="domain" description="CBM2" evidence="10">
    <location>
        <begin position="30"/>
        <end position="141"/>
    </location>
</feature>
<evidence type="ECO:0000256" key="3">
    <source>
        <dbReference type="ARBA" id="ARBA00023001"/>
    </source>
</evidence>
<keyword evidence="2" id="KW-0378">Hydrolase</keyword>
<evidence type="ECO:0000256" key="2">
    <source>
        <dbReference type="ARBA" id="ARBA00022801"/>
    </source>
</evidence>
<evidence type="ECO:0000256" key="5">
    <source>
        <dbReference type="ARBA" id="ARBA00023295"/>
    </source>
</evidence>
<comment type="caution">
    <text evidence="11">The sequence shown here is derived from an EMBL/GenBank/DDBJ whole genome shotgun (WGS) entry which is preliminary data.</text>
</comment>
<accession>A0A8J3VI29</accession>
<keyword evidence="5" id="KW-0326">Glycosidase</keyword>
<dbReference type="RefSeq" id="WP_203911805.1">
    <property type="nucleotide sequence ID" value="NZ_BONY01000044.1"/>
</dbReference>
<dbReference type="AlphaFoldDB" id="A0A8J3VI29"/>
<dbReference type="GO" id="GO:0008810">
    <property type="term" value="F:cellulase activity"/>
    <property type="evidence" value="ECO:0007669"/>
    <property type="project" value="InterPro"/>
</dbReference>
<keyword evidence="1 9" id="KW-0732">Signal</keyword>
<dbReference type="InterPro" id="IPR012341">
    <property type="entry name" value="6hp_glycosidase-like_sf"/>
</dbReference>
<gene>
    <name evidence="11" type="ORF">Rhe02_61010</name>
</gene>
<evidence type="ECO:0000256" key="1">
    <source>
        <dbReference type="ARBA" id="ARBA00022729"/>
    </source>
</evidence>
<feature type="active site" description="Proton donor" evidence="7">
    <location>
        <position position="616"/>
    </location>
</feature>
<evidence type="ECO:0000256" key="7">
    <source>
        <dbReference type="PIRSR" id="PIRSR600556-1"/>
    </source>
</evidence>
<dbReference type="Gene3D" id="2.60.40.290">
    <property type="match status" value="1"/>
</dbReference>
<evidence type="ECO:0000313" key="11">
    <source>
        <dbReference type="EMBL" id="GIH08034.1"/>
    </source>
</evidence>
<dbReference type="Pfam" id="PF00553">
    <property type="entry name" value="CBM_2"/>
    <property type="match status" value="1"/>
</dbReference>
<sequence length="1214" mass="126636">MFRIMRRPRKTALLAVGVLIVAGLAVNASPAQAAVACQVTYAKQWDNGSGFGANVTIQNLGDPLTSWTLTFAFPGNQTIPPGGGWSGNWSQTGQNVTVTNMPWNGNLGNGASLGAGFNGSYSGSNVDPTVFAINGVTCTGVPNSQALVVNPTAISVPEGGMTTYSVRLQSQPSSNVTVTSTAGTGDTNITVTAGGTLTFTSANWNVAQNVTVSAAEDADATNGTRPITVASTGLTSVTVTATEADNDPNQAIVVAPTAVSVPEGATATFGVRLQTQPTANVTVTTTAAGTGDTNLTVSAGGTLTFTSANWSVIQNVTLAAAEDADTTNGTRTFSVTSSGLTTVTVTATEADNDPAGQSIIVTPTSLSVPEGGTNTFAVRLQSQPTANVTVTTTAGTGDTNLTVSAGGSLTFTTANWNVNQNVTLAAAEDADNANGSRTFTVASTGLTSVAVTATEADNDPAQALVVTPTTVNVPEGSTAVYAVHLAAQPTANVTVTSTAGTGDTNITVSSGASLTFTTANWNMDQSVTLAAAQDADSANGTRAITVASTGLTSVTVNATEVDDEATQNSYITEFTTQYDKIKNPASGYLSPEGIPYHSIETLMVEAPDHGHETTSEAFSFLIWLEAQYGRVTGNWTPFNNAWNLTEQYIIPSAAGQPGGSTSYNPADPADYAPEAAQPSGYPATLNTGVIAGSDPLANELQTTYGNRNIYGMHWLLDVDDVYGYGTGRTAAECGDNTQRVTYINTYQRGAQESVWETVAHPSCDTARFANYPALFISGSGGNQWRYTNAPDADARAVQATYWALQWATAQGNQSQISASLTKAAKMGDFLRYAFFDKYFKNPGCTSTSCTPGSGKSSSSYMLTWYYAWGGDIANAWSWRIGSSSWHQGYQNPLAAWVLSGAGPTSLRPQSATAATDWTTSLSRQLDSYLWLQSAEGGIAGGATNSVNGTYSAPAPGTPTFYGWSYDFQPVFHDPPSNQWFGFQAWSLERVAEYYFVTGDAKAKTILDRWVPWAIANTTLGTGSAFTIPSDMTWSGAPAASISGGTVPGANPNLHVAIANTSNDVGVAAAYARTLSWYAAKAGATTLGTQAKNTAKGLLDRMILLKANDATGKGIVVSETRTDYNRFDDVWNSTSQTGLFIPPGFSGTMPSGAQINSNSTFMSIRPFYASDPAWGPVQAYMNGTGAAPSFQYHRFWAQADIAMAFADYGSLFPTG</sequence>
<evidence type="ECO:0000256" key="9">
    <source>
        <dbReference type="SAM" id="SignalP"/>
    </source>
</evidence>
<dbReference type="InterPro" id="IPR027390">
    <property type="entry name" value="Endoglucanase_F_dom3"/>
</dbReference>